<name>A0A853ET20_9MICO</name>
<protein>
    <submittedName>
        <fullName evidence="5">Glycosyltransferase family 2 protein</fullName>
    </submittedName>
</protein>
<evidence type="ECO:0000256" key="2">
    <source>
        <dbReference type="ARBA" id="ARBA00022676"/>
    </source>
</evidence>
<keyword evidence="6" id="KW-1185">Reference proteome</keyword>
<dbReference type="Gene3D" id="3.90.550.10">
    <property type="entry name" value="Spore Coat Polysaccharide Biosynthesis Protein SpsA, Chain A"/>
    <property type="match status" value="1"/>
</dbReference>
<keyword evidence="4" id="KW-0472">Membrane</keyword>
<gene>
    <name evidence="5" type="ORF">HZZ10_08835</name>
</gene>
<dbReference type="Proteomes" id="UP000561011">
    <property type="component" value="Unassembled WGS sequence"/>
</dbReference>
<evidence type="ECO:0000313" key="5">
    <source>
        <dbReference type="EMBL" id="NYS93627.1"/>
    </source>
</evidence>
<feature type="transmembrane region" description="Helical" evidence="4">
    <location>
        <begin position="352"/>
        <end position="370"/>
    </location>
</feature>
<dbReference type="PANTHER" id="PTHR43630">
    <property type="entry name" value="POLY-BETA-1,6-N-ACETYL-D-GLUCOSAMINE SYNTHASE"/>
    <property type="match status" value="1"/>
</dbReference>
<keyword evidence="4" id="KW-1133">Transmembrane helix</keyword>
<evidence type="ECO:0000256" key="1">
    <source>
        <dbReference type="ARBA" id="ARBA00006739"/>
    </source>
</evidence>
<feature type="transmembrane region" description="Helical" evidence="4">
    <location>
        <begin position="456"/>
        <end position="476"/>
    </location>
</feature>
<keyword evidence="2" id="KW-0328">Glycosyltransferase</keyword>
<sequence>MLDSSSVAGTTLTYVLLVLVALGALPIIAMGYQFVLIPFHAFRNHYAKAAPYLPRVAVVIPAWNEGAVVGTSIDNLMALEYPADALRVYVVDDASTDDTPDVVLAKARQYPGQVFHLRRAKGGEGKAHTLNHGIAIILEDDWMEALLIMDADVVYLPDSLRKMTRHLADEKVGAVTAYIREGSLKKNYLTRFIALEYALSQAASRRAQNVMGAVACLAGGAQLHSRANLEELGGRIDTSSLAEDTVTTFKTQLAGRTVVFEPHAVVLAEEPQAVAALWKQRLRWGRGNVHITRMYRKLWFRKQEGNRLGSLDFGLVWFGVAFQPVAMVLSSVGLVGLYFLESPVSAQVFRTFWALAACTYIFTMVVTIALDPVTGRKTLREAIFFPGLVSVVITVATFFPGLLEDDVPALFGVEVSEGSLRAWTLFVYSWITLSMLGAWLIKVVDGTRAGRFVSPVLVYLVGYGPILCAITVDSYVKELRHADASWDKTEKTGRILA</sequence>
<dbReference type="InterPro" id="IPR029044">
    <property type="entry name" value="Nucleotide-diphossugar_trans"/>
</dbReference>
<proteinExistence type="inferred from homology"/>
<comment type="caution">
    <text evidence="5">The sequence shown here is derived from an EMBL/GenBank/DDBJ whole genome shotgun (WGS) entry which is preliminary data.</text>
</comment>
<accession>A0A853ET20</accession>
<dbReference type="AlphaFoldDB" id="A0A853ET20"/>
<comment type="similarity">
    <text evidence="1">Belongs to the glycosyltransferase 2 family.</text>
</comment>
<feature type="transmembrane region" description="Helical" evidence="4">
    <location>
        <begin position="12"/>
        <end position="35"/>
    </location>
</feature>
<evidence type="ECO:0000313" key="6">
    <source>
        <dbReference type="Proteomes" id="UP000561011"/>
    </source>
</evidence>
<dbReference type="PANTHER" id="PTHR43630:SF1">
    <property type="entry name" value="POLY-BETA-1,6-N-ACETYL-D-GLUCOSAMINE SYNTHASE"/>
    <property type="match status" value="1"/>
</dbReference>
<dbReference type="GO" id="GO:0016757">
    <property type="term" value="F:glycosyltransferase activity"/>
    <property type="evidence" value="ECO:0007669"/>
    <property type="project" value="UniProtKB-KW"/>
</dbReference>
<feature type="transmembrane region" description="Helical" evidence="4">
    <location>
        <begin position="382"/>
        <end position="403"/>
    </location>
</feature>
<evidence type="ECO:0000256" key="3">
    <source>
        <dbReference type="ARBA" id="ARBA00022679"/>
    </source>
</evidence>
<dbReference type="Pfam" id="PF13641">
    <property type="entry name" value="Glyco_tranf_2_3"/>
    <property type="match status" value="1"/>
</dbReference>
<keyword evidence="3 5" id="KW-0808">Transferase</keyword>
<evidence type="ECO:0000256" key="4">
    <source>
        <dbReference type="SAM" id="Phobius"/>
    </source>
</evidence>
<feature type="transmembrane region" description="Helical" evidence="4">
    <location>
        <begin position="423"/>
        <end position="444"/>
    </location>
</feature>
<reference evidence="5 6" key="1">
    <citation type="submission" date="2020-07" db="EMBL/GenBank/DDBJ databases">
        <title>MOT database genomes.</title>
        <authorList>
            <person name="Joseph S."/>
            <person name="Aduse-Opoku J."/>
            <person name="Hashim A."/>
            <person name="Wade W."/>
            <person name="Curtis M."/>
        </authorList>
    </citation>
    <scope>NUCLEOTIDE SEQUENCE [LARGE SCALE GENOMIC DNA]</scope>
    <source>
        <strain evidence="5 6">DSM 100099</strain>
    </source>
</reference>
<dbReference type="CDD" id="cd06423">
    <property type="entry name" value="CESA_like"/>
    <property type="match status" value="1"/>
</dbReference>
<dbReference type="SUPFAM" id="SSF53448">
    <property type="entry name" value="Nucleotide-diphospho-sugar transferases"/>
    <property type="match status" value="1"/>
</dbReference>
<feature type="transmembrane region" description="Helical" evidence="4">
    <location>
        <begin position="315"/>
        <end position="340"/>
    </location>
</feature>
<dbReference type="EMBL" id="JACBYE010000017">
    <property type="protein sequence ID" value="NYS93627.1"/>
    <property type="molecule type" value="Genomic_DNA"/>
</dbReference>
<organism evidence="5 6">
    <name type="scientific">Sanguibacter inulinus</name>
    <dbReference type="NCBI Taxonomy" id="60922"/>
    <lineage>
        <taxon>Bacteria</taxon>
        <taxon>Bacillati</taxon>
        <taxon>Actinomycetota</taxon>
        <taxon>Actinomycetes</taxon>
        <taxon>Micrococcales</taxon>
        <taxon>Sanguibacteraceae</taxon>
        <taxon>Sanguibacter</taxon>
    </lineage>
</organism>
<keyword evidence="4" id="KW-0812">Transmembrane</keyword>